<evidence type="ECO:0000313" key="2">
    <source>
        <dbReference type="EMBL" id="QET01580.1"/>
    </source>
</evidence>
<dbReference type="SUPFAM" id="SSF49695">
    <property type="entry name" value="gamma-Crystallin-like"/>
    <property type="match status" value="1"/>
</dbReference>
<dbReference type="Gene3D" id="2.60.20.10">
    <property type="entry name" value="Crystallins"/>
    <property type="match status" value="1"/>
</dbReference>
<sequence>MIRPLLPCSTRRSPGRSTERSPERSPRRLAWLAALALCTSYGPPASAEAAGATEAADFGELPAKSCLIASDTGFYGAGAGTPARICLGADESVDLSMGHPDTAHHYPVNRVEVAPGQDLIVTDGTHFDGRIWRLRRSLQGPELRAQGIQRHTLASARVVQMACFHEHDAFAGKAQCLGPGPLRRHLARLDSSVSSVRVPPGYSVAVFRSDSGIGKSALYRDDVDADMLRRDGLHDAIRAVQVLRTRPACTARCAVAASDAWDLDAVRGAAPGTPGHTRLTFVLAAGRSFIVDYGGVLRLDIRNGRMIVSTGRPRRDEYRRFDARTRYLTLEIGATAGGTDLLAQIIQSDRRETPIATQLVQEPNAAPAHALLSVRNTAKGALALAPVIHRFEWNALVSSAPPPPSEVSDAP</sequence>
<accession>A0A5P2H2M9</accession>
<feature type="region of interest" description="Disordered" evidence="1">
    <location>
        <begin position="1"/>
        <end position="26"/>
    </location>
</feature>
<evidence type="ECO:0000256" key="1">
    <source>
        <dbReference type="SAM" id="MobiDB-lite"/>
    </source>
</evidence>
<dbReference type="EMBL" id="CP044065">
    <property type="protein sequence ID" value="QET01580.1"/>
    <property type="molecule type" value="Genomic_DNA"/>
</dbReference>
<dbReference type="InterPro" id="IPR011024">
    <property type="entry name" value="G_crystallin-like"/>
</dbReference>
<proteinExistence type="predicted"/>
<name>A0A5P2H2M9_9BURK</name>
<dbReference type="Proteomes" id="UP000322822">
    <property type="component" value="Chromosome 1"/>
</dbReference>
<gene>
    <name evidence="2" type="ORF">FOB72_05670</name>
</gene>
<dbReference type="AlphaFoldDB" id="A0A5P2H2M9"/>
<evidence type="ECO:0000313" key="3">
    <source>
        <dbReference type="Proteomes" id="UP000322822"/>
    </source>
</evidence>
<organism evidence="2 3">
    <name type="scientific">Cupriavidus pauculus</name>
    <dbReference type="NCBI Taxonomy" id="82633"/>
    <lineage>
        <taxon>Bacteria</taxon>
        <taxon>Pseudomonadati</taxon>
        <taxon>Pseudomonadota</taxon>
        <taxon>Betaproteobacteria</taxon>
        <taxon>Burkholderiales</taxon>
        <taxon>Burkholderiaceae</taxon>
        <taxon>Cupriavidus</taxon>
    </lineage>
</organism>
<feature type="compositionally biased region" description="Basic and acidic residues" evidence="1">
    <location>
        <begin position="17"/>
        <end position="26"/>
    </location>
</feature>
<protein>
    <submittedName>
        <fullName evidence="2">Uncharacterized protein</fullName>
    </submittedName>
</protein>
<dbReference type="RefSeq" id="WP_150371644.1">
    <property type="nucleotide sequence ID" value="NZ_CP044065.1"/>
</dbReference>
<reference evidence="2 3" key="1">
    <citation type="submission" date="2019-09" db="EMBL/GenBank/DDBJ databases">
        <title>FDA dAtabase for Regulatory Grade micrObial Sequences (FDA-ARGOS): Supporting development and validation of Infectious Disease Dx tests.</title>
        <authorList>
            <person name="Sciortino C."/>
            <person name="Tallon L."/>
            <person name="Sadzewicz L."/>
            <person name="Vavikolanu K."/>
            <person name="Mehta A."/>
            <person name="Aluvathingal J."/>
            <person name="Nadendla S."/>
            <person name="Nandy P."/>
            <person name="Geyer C."/>
            <person name="Yan Y."/>
            <person name="Sichtig H."/>
        </authorList>
    </citation>
    <scope>NUCLEOTIDE SEQUENCE [LARGE SCALE GENOMIC DNA]</scope>
    <source>
        <strain evidence="2 3">FDAARGOS_664</strain>
    </source>
</reference>